<dbReference type="InterPro" id="IPR012451">
    <property type="entry name" value="DUF1656"/>
</dbReference>
<evidence type="ECO:0000256" key="5">
    <source>
        <dbReference type="SAM" id="Phobius"/>
    </source>
</evidence>
<dbReference type="KEGG" id="swf:E3E12_05150"/>
<proteinExistence type="predicted"/>
<dbReference type="AlphaFoldDB" id="A0A4Y6UAF8"/>
<dbReference type="Proteomes" id="UP000318709">
    <property type="component" value="Chromosome"/>
</dbReference>
<protein>
    <submittedName>
        <fullName evidence="6">DUF1656 domain-containing protein</fullName>
    </submittedName>
</protein>
<feature type="transmembrane region" description="Helical" evidence="5">
    <location>
        <begin position="6"/>
        <end position="29"/>
    </location>
</feature>
<feature type="transmembrane region" description="Helical" evidence="5">
    <location>
        <begin position="41"/>
        <end position="63"/>
    </location>
</feature>
<evidence type="ECO:0000313" key="6">
    <source>
        <dbReference type="EMBL" id="QDH14402.1"/>
    </source>
</evidence>
<keyword evidence="3 5" id="KW-1133">Transmembrane helix</keyword>
<evidence type="ECO:0000313" key="7">
    <source>
        <dbReference type="Proteomes" id="UP000318709"/>
    </source>
</evidence>
<dbReference type="EMBL" id="CP038231">
    <property type="protein sequence ID" value="QDH14402.1"/>
    <property type="molecule type" value="Genomic_DNA"/>
</dbReference>
<keyword evidence="4 5" id="KW-0472">Membrane</keyword>
<dbReference type="RefSeq" id="WP_141444104.1">
    <property type="nucleotide sequence ID" value="NZ_CP038231.1"/>
</dbReference>
<organism evidence="6 7">
    <name type="scientific">Formicincola oecophyllae</name>
    <dbReference type="NCBI Taxonomy" id="2558361"/>
    <lineage>
        <taxon>Bacteria</taxon>
        <taxon>Pseudomonadati</taxon>
        <taxon>Pseudomonadota</taxon>
        <taxon>Alphaproteobacteria</taxon>
        <taxon>Acetobacterales</taxon>
        <taxon>Acetobacteraceae</taxon>
        <taxon>Formicincola</taxon>
    </lineage>
</organism>
<keyword evidence="1" id="KW-1003">Cell membrane</keyword>
<evidence type="ECO:0000256" key="4">
    <source>
        <dbReference type="ARBA" id="ARBA00023136"/>
    </source>
</evidence>
<gene>
    <name evidence="6" type="ORF">E3E12_05150</name>
</gene>
<keyword evidence="7" id="KW-1185">Reference proteome</keyword>
<evidence type="ECO:0000256" key="2">
    <source>
        <dbReference type="ARBA" id="ARBA00022692"/>
    </source>
</evidence>
<reference evidence="6 7" key="1">
    <citation type="submission" date="2019-03" db="EMBL/GenBank/DDBJ databases">
        <title>The complete genome sequence of Swingsia_sp. F3b2 LMG30590(T).</title>
        <authorList>
            <person name="Chua K.-O."/>
            <person name="Chan K.-G."/>
            <person name="See-Too W.-S."/>
        </authorList>
    </citation>
    <scope>NUCLEOTIDE SEQUENCE [LARGE SCALE GENOMIC DNA]</scope>
    <source>
        <strain evidence="6 7">F3b2</strain>
    </source>
</reference>
<keyword evidence="2 5" id="KW-0812">Transmembrane</keyword>
<sequence length="64" mass="7198">MLAEVNLFGIYVAPISIYAVAATFVTVTIRKILWRLGALGWFWHVPLLEVALYACVLCLLVLYV</sequence>
<dbReference type="OrthoDB" id="7021192at2"/>
<dbReference type="Pfam" id="PF07869">
    <property type="entry name" value="DUF1656"/>
    <property type="match status" value="1"/>
</dbReference>
<name>A0A4Y6UAF8_9PROT</name>
<accession>A0A4Y6UAF8</accession>
<evidence type="ECO:0000256" key="3">
    <source>
        <dbReference type="ARBA" id="ARBA00022989"/>
    </source>
</evidence>
<evidence type="ECO:0000256" key="1">
    <source>
        <dbReference type="ARBA" id="ARBA00022475"/>
    </source>
</evidence>